<dbReference type="SMART" id="SM00091">
    <property type="entry name" value="PAS"/>
    <property type="match status" value="2"/>
</dbReference>
<name>I1XJL0_METNJ</name>
<gene>
    <name evidence="1" type="ordered locus">Q7A_1757</name>
</gene>
<dbReference type="InterPro" id="IPR001610">
    <property type="entry name" value="PAC"/>
</dbReference>
<evidence type="ECO:0000313" key="2">
    <source>
        <dbReference type="Proteomes" id="UP000009144"/>
    </source>
</evidence>
<dbReference type="OrthoDB" id="6433966at2"/>
<evidence type="ECO:0000313" key="1">
    <source>
        <dbReference type="EMBL" id="AFI84579.1"/>
    </source>
</evidence>
<dbReference type="PATRIC" id="fig|754476.3.peg.1736"/>
<dbReference type="CDD" id="cd00130">
    <property type="entry name" value="PAS"/>
    <property type="match status" value="2"/>
</dbReference>
<dbReference type="Pfam" id="PF08447">
    <property type="entry name" value="PAS_3"/>
    <property type="match status" value="2"/>
</dbReference>
<dbReference type="EMBL" id="CP003390">
    <property type="protein sequence ID" value="AFI84579.1"/>
    <property type="molecule type" value="Genomic_DNA"/>
</dbReference>
<dbReference type="InterPro" id="IPR013655">
    <property type="entry name" value="PAS_fold_3"/>
</dbReference>
<dbReference type="InterPro" id="IPR004089">
    <property type="entry name" value="MCPsignal_dom"/>
</dbReference>
<dbReference type="eggNOG" id="COG0840">
    <property type="taxonomic scope" value="Bacteria"/>
</dbReference>
<dbReference type="InterPro" id="IPR035965">
    <property type="entry name" value="PAS-like_dom_sf"/>
</dbReference>
<dbReference type="PROSITE" id="PS50112">
    <property type="entry name" value="PAS"/>
    <property type="match status" value="2"/>
</dbReference>
<dbReference type="GO" id="GO:0007165">
    <property type="term" value="P:signal transduction"/>
    <property type="evidence" value="ECO:0007669"/>
    <property type="project" value="InterPro"/>
</dbReference>
<dbReference type="RefSeq" id="WP_014706950.1">
    <property type="nucleotide sequence ID" value="NC_017857.3"/>
</dbReference>
<proteinExistence type="predicted"/>
<dbReference type="SMART" id="SM00086">
    <property type="entry name" value="PAC"/>
    <property type="match status" value="2"/>
</dbReference>
<dbReference type="InterPro" id="IPR050903">
    <property type="entry name" value="Bact_Chemotaxis_MeTrfase"/>
</dbReference>
<keyword evidence="2" id="KW-1185">Reference proteome</keyword>
<dbReference type="CDD" id="cd11386">
    <property type="entry name" value="MCP_signal"/>
    <property type="match status" value="1"/>
</dbReference>
<dbReference type="Proteomes" id="UP000009144">
    <property type="component" value="Chromosome"/>
</dbReference>
<dbReference type="SUPFAM" id="SSF55785">
    <property type="entry name" value="PYP-like sensor domain (PAS domain)"/>
    <property type="match status" value="2"/>
</dbReference>
<dbReference type="PROSITE" id="PS50113">
    <property type="entry name" value="PAC"/>
    <property type="match status" value="2"/>
</dbReference>
<dbReference type="HOGENOM" id="CLU_000445_107_26_6"/>
<protein>
    <submittedName>
        <fullName evidence="1">Methyl-accepting chemotaxis protein</fullName>
    </submittedName>
</protein>
<dbReference type="GO" id="GO:0006935">
    <property type="term" value="P:chemotaxis"/>
    <property type="evidence" value="ECO:0007669"/>
    <property type="project" value="UniProtKB-ARBA"/>
</dbReference>
<dbReference type="InterPro" id="IPR000700">
    <property type="entry name" value="PAS-assoc_C"/>
</dbReference>
<dbReference type="Gene3D" id="1.10.287.950">
    <property type="entry name" value="Methyl-accepting chemotaxis protein"/>
    <property type="match status" value="1"/>
</dbReference>
<dbReference type="KEGG" id="mej:Q7A_1757"/>
<dbReference type="Gene3D" id="3.30.450.20">
    <property type="entry name" value="PAS domain"/>
    <property type="match status" value="2"/>
</dbReference>
<accession>I1XJL0</accession>
<dbReference type="PANTHER" id="PTHR24422">
    <property type="entry name" value="CHEMOTAXIS PROTEIN METHYLTRANSFERASE"/>
    <property type="match status" value="1"/>
</dbReference>
<dbReference type="Pfam" id="PF00015">
    <property type="entry name" value="MCPsignal"/>
    <property type="match status" value="1"/>
</dbReference>
<dbReference type="InterPro" id="IPR000014">
    <property type="entry name" value="PAS"/>
</dbReference>
<dbReference type="SUPFAM" id="SSF58104">
    <property type="entry name" value="Methyl-accepting chemotaxis protein (MCP) signaling domain"/>
    <property type="match status" value="1"/>
</dbReference>
<sequence length="431" mass="48522">MFNKKLISDLAEVTAKYDEIYSLINSIQESVATIQFNSKGIIEDVNDNFLSVVGYEKSELIGKHHQVLCDDDYIRSTEYKIFWDGLSRGKQQSGMFKRLTKSDKTIWLEASYFPITNKDNKVTAILKIASDVTRSHNKMRDLEAASNALNRSMAIIEFTPDGEILTANDNFLSVVGYSLNEVVGKHHRIFCFDQFYEENPSFWSDIRSGKFFTDKYQRKTASGHSIWLEASYNPVFDEQGKVVKVIKFASDITQRIEYNDRVMRAAELSFSTAEETSQIAKNGVELLNTSVQMSNTILQDVSETSANIEQLNNESKNIENIVSTINDIAEQTNLLALNAAIEAARAGEQGRGFAVVADEVRKLASRTSESTEEIKEVVKQNRKLTHEVTRKMDSVKQRALDSNEQLTAVSSVMTEILHGAEDVSRTVSSLL</sequence>
<dbReference type="AlphaFoldDB" id="I1XJL0"/>
<dbReference type="NCBIfam" id="TIGR00229">
    <property type="entry name" value="sensory_box"/>
    <property type="match status" value="2"/>
</dbReference>
<dbReference type="PROSITE" id="PS50111">
    <property type="entry name" value="CHEMOTAXIS_TRANSDUC_2"/>
    <property type="match status" value="1"/>
</dbReference>
<dbReference type="SMART" id="SM00283">
    <property type="entry name" value="MA"/>
    <property type="match status" value="1"/>
</dbReference>
<reference evidence="1 2" key="2">
    <citation type="journal article" date="2013" name="Int. J. Syst. Evol. Microbiol.">
        <title>Methylophaga nitratireducenticrescens sp. nov. and Methylophaga frappieri sp. nov., isolated from the biofilm of the methanol-fed denitrification system treating the seawater at the Montreal Biodome.</title>
        <authorList>
            <person name="Villeneuve C."/>
            <person name="Martineau C."/>
            <person name="Mauffrey F."/>
            <person name="Villemur R."/>
        </authorList>
    </citation>
    <scope>NUCLEOTIDE SEQUENCE [LARGE SCALE GENOMIC DNA]</scope>
    <source>
        <strain evidence="1 2">JAM1</strain>
    </source>
</reference>
<reference evidence="1 2" key="1">
    <citation type="journal article" date="2012" name="J. Bacteriol.">
        <title>Complete genome sequences of Methylophaga sp. strain JAM1 and Methylophaga sp. strain JAM7.</title>
        <authorList>
            <person name="Villeneuve C."/>
            <person name="Martineau C."/>
            <person name="Mauffrey F."/>
            <person name="Villemur R."/>
        </authorList>
    </citation>
    <scope>NUCLEOTIDE SEQUENCE [LARGE SCALE GENOMIC DNA]</scope>
    <source>
        <strain evidence="1 2">JAM1</strain>
    </source>
</reference>
<dbReference type="STRING" id="754476.Q7A_1757"/>
<dbReference type="eggNOG" id="COG2202">
    <property type="taxonomic scope" value="Bacteria"/>
</dbReference>
<dbReference type="PANTHER" id="PTHR24422:SF10">
    <property type="entry name" value="CHEMOTAXIS PROTEIN METHYLTRANSFERASE 2"/>
    <property type="match status" value="1"/>
</dbReference>
<dbReference type="GO" id="GO:0016020">
    <property type="term" value="C:membrane"/>
    <property type="evidence" value="ECO:0007669"/>
    <property type="project" value="InterPro"/>
</dbReference>
<organism evidence="1 2">
    <name type="scientific">Methylophaga nitratireducenticrescens</name>
    <dbReference type="NCBI Taxonomy" id="754476"/>
    <lineage>
        <taxon>Bacteria</taxon>
        <taxon>Pseudomonadati</taxon>
        <taxon>Pseudomonadota</taxon>
        <taxon>Gammaproteobacteria</taxon>
        <taxon>Thiotrichales</taxon>
        <taxon>Piscirickettsiaceae</taxon>
        <taxon>Methylophaga</taxon>
    </lineage>
</organism>